<proteinExistence type="predicted"/>
<dbReference type="EMBL" id="GEDG01031282">
    <property type="protein sequence ID" value="JAP11463.1"/>
    <property type="molecule type" value="Transcribed_RNA"/>
</dbReference>
<reference evidence="1" key="1">
    <citation type="submission" date="2015-12" db="EMBL/GenBank/DDBJ databases">
        <title>Gene expression during late stages of embryo sac development: a critical building block for successful pollen-pistil interactions.</title>
        <authorList>
            <person name="Liu Y."/>
            <person name="Joly V."/>
            <person name="Sabar M."/>
            <person name="Matton D.P."/>
        </authorList>
    </citation>
    <scope>NUCLEOTIDE SEQUENCE</scope>
</reference>
<organism evidence="1">
    <name type="scientific">Solanum chacoense</name>
    <name type="common">Chaco potato</name>
    <dbReference type="NCBI Taxonomy" id="4108"/>
    <lineage>
        <taxon>Eukaryota</taxon>
        <taxon>Viridiplantae</taxon>
        <taxon>Streptophyta</taxon>
        <taxon>Embryophyta</taxon>
        <taxon>Tracheophyta</taxon>
        <taxon>Spermatophyta</taxon>
        <taxon>Magnoliopsida</taxon>
        <taxon>eudicotyledons</taxon>
        <taxon>Gunneridae</taxon>
        <taxon>Pentapetalae</taxon>
        <taxon>asterids</taxon>
        <taxon>lamiids</taxon>
        <taxon>Solanales</taxon>
        <taxon>Solanaceae</taxon>
        <taxon>Solanoideae</taxon>
        <taxon>Solaneae</taxon>
        <taxon>Solanum</taxon>
    </lineage>
</organism>
<name>A0A0V0GUQ2_SOLCH</name>
<dbReference type="AlphaFoldDB" id="A0A0V0GUQ2"/>
<evidence type="ECO:0000313" key="1">
    <source>
        <dbReference type="EMBL" id="JAP11463.1"/>
    </source>
</evidence>
<accession>A0A0V0GUQ2</accession>
<sequence>MTLEQCGIPCFFWINEHHPTLSYLAHTLFDNDFEMPIVLSYTKYILSVIYIMLKRPLYIVARRVSIIPDRILSFRTTIESIKQLDLAKSFTFWTTYCDF</sequence>
<protein>
    <submittedName>
        <fullName evidence="1">Putative ovule protein</fullName>
    </submittedName>
</protein>